<evidence type="ECO:0000313" key="2">
    <source>
        <dbReference type="EMBL" id="CAD8111287.1"/>
    </source>
</evidence>
<feature type="transmembrane region" description="Helical" evidence="1">
    <location>
        <begin position="95"/>
        <end position="115"/>
    </location>
</feature>
<gene>
    <name evidence="2" type="ORF">PPRIM_AZ9-3.1.T1470027</name>
</gene>
<protein>
    <submittedName>
        <fullName evidence="2">Uncharacterized protein</fullName>
    </submittedName>
</protein>
<feature type="transmembrane region" description="Helical" evidence="1">
    <location>
        <begin position="54"/>
        <end position="75"/>
    </location>
</feature>
<keyword evidence="3" id="KW-1185">Reference proteome</keyword>
<proteinExistence type="predicted"/>
<sequence>MKFGTVGAISAISRSKRSQQYIPGKNEDIELTEKQLNHAEKIMKSISKDKKSLILYRVPVFIWGIGILIILLSLYLLYNLIWGLEGKVFKQGTTWWQYFVSFIIMGIGISFLIAIKREKLIFNKERDEIILCYRNICCQKNVMEQKISHLSNMRMVKRGMDSIQNSTLHYKIVLSFNDGQYFEILEGKSEYKIKGQFIQIAKYINYAYQDLQIVDETFQVR</sequence>
<organism evidence="2 3">
    <name type="scientific">Paramecium primaurelia</name>
    <dbReference type="NCBI Taxonomy" id="5886"/>
    <lineage>
        <taxon>Eukaryota</taxon>
        <taxon>Sar</taxon>
        <taxon>Alveolata</taxon>
        <taxon>Ciliophora</taxon>
        <taxon>Intramacronucleata</taxon>
        <taxon>Oligohymenophorea</taxon>
        <taxon>Peniculida</taxon>
        <taxon>Parameciidae</taxon>
        <taxon>Paramecium</taxon>
    </lineage>
</organism>
<reference evidence="2" key="1">
    <citation type="submission" date="2021-01" db="EMBL/GenBank/DDBJ databases">
        <authorList>
            <consortium name="Genoscope - CEA"/>
            <person name="William W."/>
        </authorList>
    </citation>
    <scope>NUCLEOTIDE SEQUENCE</scope>
</reference>
<dbReference type="EMBL" id="CAJJDM010000151">
    <property type="protein sequence ID" value="CAD8111287.1"/>
    <property type="molecule type" value="Genomic_DNA"/>
</dbReference>
<comment type="caution">
    <text evidence="2">The sequence shown here is derived from an EMBL/GenBank/DDBJ whole genome shotgun (WGS) entry which is preliminary data.</text>
</comment>
<dbReference type="AlphaFoldDB" id="A0A8S1Q833"/>
<keyword evidence="1" id="KW-1133">Transmembrane helix</keyword>
<accession>A0A8S1Q833</accession>
<dbReference type="Proteomes" id="UP000688137">
    <property type="component" value="Unassembled WGS sequence"/>
</dbReference>
<name>A0A8S1Q833_PARPR</name>
<keyword evidence="1" id="KW-0472">Membrane</keyword>
<evidence type="ECO:0000256" key="1">
    <source>
        <dbReference type="SAM" id="Phobius"/>
    </source>
</evidence>
<keyword evidence="1" id="KW-0812">Transmembrane</keyword>
<evidence type="ECO:0000313" key="3">
    <source>
        <dbReference type="Proteomes" id="UP000688137"/>
    </source>
</evidence>